<protein>
    <submittedName>
        <fullName evidence="1">DUF2007 domain-containing protein</fullName>
    </submittedName>
</protein>
<organism evidence="1 2">
    <name type="scientific">Eiseniibacteriota bacterium</name>
    <dbReference type="NCBI Taxonomy" id="2212470"/>
    <lineage>
        <taxon>Bacteria</taxon>
        <taxon>Candidatus Eiseniibacteriota</taxon>
    </lineage>
</organism>
<sequence length="141" mass="15388">MISPARDRELICIRCRRTVESADGCPFCFPKDRWATFEDSDSEVSSHALHWRELISVYNAPHEIAAISVQAVLEDVGIAAVVRSSFVPGYGGVAMTLSGSWGWVLVSPEDVSVAEEIIENYLRSLGVRSSDSSTDSPGLIE</sequence>
<dbReference type="AlphaFoldDB" id="A0A948W572"/>
<dbReference type="EMBL" id="JAHJDP010000107">
    <property type="protein sequence ID" value="MBU2692992.1"/>
    <property type="molecule type" value="Genomic_DNA"/>
</dbReference>
<proteinExistence type="predicted"/>
<evidence type="ECO:0000313" key="2">
    <source>
        <dbReference type="Proteomes" id="UP000777784"/>
    </source>
</evidence>
<accession>A0A948W572</accession>
<dbReference type="Proteomes" id="UP000777784">
    <property type="component" value="Unassembled WGS sequence"/>
</dbReference>
<evidence type="ECO:0000313" key="1">
    <source>
        <dbReference type="EMBL" id="MBU2692992.1"/>
    </source>
</evidence>
<gene>
    <name evidence="1" type="ORF">KJ970_18900</name>
</gene>
<reference evidence="1" key="1">
    <citation type="submission" date="2021-05" db="EMBL/GenBank/DDBJ databases">
        <title>Energy efficiency and biological interactions define the core microbiome of deep oligotrophic groundwater.</title>
        <authorList>
            <person name="Mehrshad M."/>
            <person name="Lopez-Fernandez M."/>
            <person name="Bell E."/>
            <person name="Bernier-Latmani R."/>
            <person name="Bertilsson S."/>
            <person name="Dopson M."/>
        </authorList>
    </citation>
    <scope>NUCLEOTIDE SEQUENCE</scope>
    <source>
        <strain evidence="1">Modern_marine.mb.64</strain>
    </source>
</reference>
<name>A0A948W572_UNCEI</name>
<comment type="caution">
    <text evidence="1">The sequence shown here is derived from an EMBL/GenBank/DDBJ whole genome shotgun (WGS) entry which is preliminary data.</text>
</comment>